<evidence type="ECO:0000313" key="2">
    <source>
        <dbReference type="EMBL" id="TYB82237.1"/>
    </source>
</evidence>
<dbReference type="RefSeq" id="WP_148377000.1">
    <property type="nucleotide sequence ID" value="NZ_VSIY01000004.1"/>
</dbReference>
<comment type="caution">
    <text evidence="2">The sequence shown here is derived from an EMBL/GenBank/DDBJ whole genome shotgun (WGS) entry which is preliminary data.</text>
</comment>
<dbReference type="AlphaFoldDB" id="A0A5D0RKT3"/>
<dbReference type="EMBL" id="VSIY01000004">
    <property type="protein sequence ID" value="TYB82237.1"/>
    <property type="molecule type" value="Genomic_DNA"/>
</dbReference>
<reference evidence="2 3" key="1">
    <citation type="submission" date="2019-08" db="EMBL/GenBank/DDBJ databases">
        <title>Identification of a novel species of the genus Boseongicola.</title>
        <authorList>
            <person name="Zhang X.-Q."/>
        </authorList>
    </citation>
    <scope>NUCLEOTIDE SEQUENCE [LARGE SCALE GENOMIC DNA]</scope>
    <source>
        <strain evidence="2 3">HY14</strain>
    </source>
</reference>
<organism evidence="2 3">
    <name type="scientific">Maritimibacter fusiformis</name>
    <dbReference type="NCBI Taxonomy" id="2603819"/>
    <lineage>
        <taxon>Bacteria</taxon>
        <taxon>Pseudomonadati</taxon>
        <taxon>Pseudomonadota</taxon>
        <taxon>Alphaproteobacteria</taxon>
        <taxon>Rhodobacterales</taxon>
        <taxon>Roseobacteraceae</taxon>
        <taxon>Maritimibacter</taxon>
    </lineage>
</organism>
<feature type="region of interest" description="Disordered" evidence="1">
    <location>
        <begin position="48"/>
        <end position="75"/>
    </location>
</feature>
<evidence type="ECO:0000313" key="3">
    <source>
        <dbReference type="Proteomes" id="UP000322080"/>
    </source>
</evidence>
<proteinExistence type="predicted"/>
<gene>
    <name evidence="2" type="ORF">FVF75_05790</name>
</gene>
<sequence>MPNDWIIDVLADLKAFATLNGMEATAAQIEDASLVALAELSSTPSHRLGGGDLMAGGHGQQTGTLTRLRAGRNHA</sequence>
<evidence type="ECO:0000256" key="1">
    <source>
        <dbReference type="SAM" id="MobiDB-lite"/>
    </source>
</evidence>
<accession>A0A5D0RKT3</accession>
<feature type="compositionally biased region" description="Gly residues" evidence="1">
    <location>
        <begin position="48"/>
        <end position="60"/>
    </location>
</feature>
<protein>
    <submittedName>
        <fullName evidence="2">Uncharacterized protein</fullName>
    </submittedName>
</protein>
<name>A0A5D0RKT3_9RHOB</name>
<keyword evidence="3" id="KW-1185">Reference proteome</keyword>
<dbReference type="Proteomes" id="UP000322080">
    <property type="component" value="Unassembled WGS sequence"/>
</dbReference>